<feature type="compositionally biased region" description="Polar residues" evidence="1">
    <location>
        <begin position="58"/>
        <end position="72"/>
    </location>
</feature>
<proteinExistence type="predicted"/>
<evidence type="ECO:0000313" key="4">
    <source>
        <dbReference type="Proteomes" id="UP000516444"/>
    </source>
</evidence>
<feature type="region of interest" description="Disordered" evidence="1">
    <location>
        <begin position="43"/>
        <end position="74"/>
    </location>
</feature>
<evidence type="ECO:0000256" key="1">
    <source>
        <dbReference type="SAM" id="MobiDB-lite"/>
    </source>
</evidence>
<evidence type="ECO:0000259" key="2">
    <source>
        <dbReference type="Pfam" id="PF13546"/>
    </source>
</evidence>
<dbReference type="Proteomes" id="UP000516444">
    <property type="component" value="Chromosome"/>
</dbReference>
<reference evidence="3 4" key="1">
    <citation type="journal article" date="2014" name="Int. J. Syst. Evol. Microbiol.">
        <title>Complete genome sequence of Corynebacterium casei LMG S-19264T (=DSM 44701T), isolated from a smear-ripened cheese.</title>
        <authorList>
            <consortium name="US DOE Joint Genome Institute (JGI-PGF)"/>
            <person name="Walter F."/>
            <person name="Albersmeier A."/>
            <person name="Kalinowski J."/>
            <person name="Ruckert C."/>
        </authorList>
    </citation>
    <scope>NUCLEOTIDE SEQUENCE [LARGE SCALE GENOMIC DNA]</scope>
    <source>
        <strain evidence="3 4">JCM 4677</strain>
    </source>
</reference>
<keyword evidence="4" id="KW-1185">Reference proteome</keyword>
<feature type="domain" description="Transposase IS701-like DDE" evidence="2">
    <location>
        <begin position="22"/>
        <end position="99"/>
    </location>
</feature>
<evidence type="ECO:0000313" key="3">
    <source>
        <dbReference type="EMBL" id="BCL33413.1"/>
    </source>
</evidence>
<dbReference type="KEGG" id="sgm:GCM10017557_82720"/>
<dbReference type="AlphaFoldDB" id="A0A7G1PCR1"/>
<gene>
    <name evidence="3" type="ORF">GCM10017557_82720</name>
</gene>
<organism evidence="3 4">
    <name type="scientific">Streptomyces aurantiacus</name>
    <dbReference type="NCBI Taxonomy" id="47760"/>
    <lineage>
        <taxon>Bacteria</taxon>
        <taxon>Bacillati</taxon>
        <taxon>Actinomycetota</taxon>
        <taxon>Actinomycetes</taxon>
        <taxon>Kitasatosporales</taxon>
        <taxon>Streptomycetaceae</taxon>
        <taxon>Streptomyces</taxon>
        <taxon>Streptomyces aurantiacus group</taxon>
    </lineage>
</organism>
<name>A0A7G1PCR1_9ACTN</name>
<dbReference type="EMBL" id="AP023440">
    <property type="protein sequence ID" value="BCL33413.1"/>
    <property type="molecule type" value="Genomic_DNA"/>
</dbReference>
<feature type="compositionally biased region" description="Basic and acidic residues" evidence="1">
    <location>
        <begin position="44"/>
        <end position="55"/>
    </location>
</feature>
<protein>
    <recommendedName>
        <fullName evidence="2">Transposase IS701-like DDE domain-containing protein</fullName>
    </recommendedName>
</protein>
<sequence>MGRLRVERLRGEPAEFDADACGALPRRNQRRWGECCVRGLTPGRRRESIRPKAEQLPEGNTQAPQQFVNRSPRNPLPVRRRIAVVDVEVVPGPALHVVAQDVVQGTQHG</sequence>
<accession>A0A7G1PCR1</accession>
<dbReference type="Pfam" id="PF13546">
    <property type="entry name" value="DDE_5"/>
    <property type="match status" value="1"/>
</dbReference>
<dbReference type="InterPro" id="IPR038721">
    <property type="entry name" value="IS701-like_DDE_dom"/>
</dbReference>